<dbReference type="GO" id="GO:0007032">
    <property type="term" value="P:endosome organization"/>
    <property type="evidence" value="ECO:0007669"/>
    <property type="project" value="TreeGrafter"/>
</dbReference>
<feature type="region of interest" description="Disordered" evidence="8">
    <location>
        <begin position="1"/>
        <end position="41"/>
    </location>
</feature>
<dbReference type="EMBL" id="CDHN01000002">
    <property type="protein sequence ID" value="CEJ88121.1"/>
    <property type="molecule type" value="Genomic_DNA"/>
</dbReference>
<protein>
    <recommendedName>
        <fullName evidence="7">Phosphatidylinositol 4-kinase</fullName>
        <ecNumber evidence="7">2.7.1.67</ecNumber>
    </recommendedName>
</protein>
<evidence type="ECO:0000313" key="10">
    <source>
        <dbReference type="EMBL" id="CEJ88121.1"/>
    </source>
</evidence>
<sequence>MPRQTGYERLTQADDSDDEPSYAPITRPSGHRTRTRRSNSGVDIKAINARLERWADEIASKFKRRRPSNAAEEDRLEIQHSVFRAPDGVRPLTQRELAELPPAGAMTDTEFEVVVESVRAAIRQQVHPSMISQGSSGSYFARNPDGKIVGVFKPKDEEPYAAGNPKWNKWIHRNLFPCFFGRACLIPNLSYVSEAAAYVLDLHLRTNLVPYTAVVNLSSKSFHYPYLARRAFYRKKKPFPAKPGSFQVFLKGFKDANVFLRENPWPDQYWAGFRGDSNGRRRKKKTWTESCRPSTSGTADLEAGQNDDYESDDETEDGEERFRWTDGLKQSFREELEKLVILDYIMRNTDRGLDNWMVKVDWETGQVSIASDPVRLNMNTEEAEADDEARPRPVDAENMPTMPATASYPYTKQRPMQAASGSRSREPAMALGAIDNSLSWPWKHPDAWRSYPFGWLFLPVDLIGRPFSQKTRDHFLPLLTSTAWWSETQTALKRVFQIDEDFQERMFAKQIAVMKGQAWNVVEALKSPDHGPLELTRRAKVCVWDDLVDVPVAVPMRATSSEVRRQSASYHTRRPSRPSIDELDIASSLPPAKTADLLSMEAEEGAAPGPADMPHPGRFEIGSPNDESSLSPTLVAADAHLERPKLNAYEPQRGTPRQQRRYSFAPGPARRNSNSVAAQLYDDGDVDGDLGYAAAEGQIGQQRKVIIERLEPVKARNPVFTWC</sequence>
<keyword evidence="4 7" id="KW-0418">Kinase</keyword>
<evidence type="ECO:0000256" key="5">
    <source>
        <dbReference type="ARBA" id="ARBA00022840"/>
    </source>
</evidence>
<dbReference type="GO" id="GO:0005886">
    <property type="term" value="C:plasma membrane"/>
    <property type="evidence" value="ECO:0007669"/>
    <property type="project" value="UniProtKB-SubCell"/>
</dbReference>
<dbReference type="PROSITE" id="PS50290">
    <property type="entry name" value="PI3_4_KINASE_3"/>
    <property type="match status" value="1"/>
</dbReference>
<keyword evidence="2 7" id="KW-0808">Transferase</keyword>
<evidence type="ECO:0000256" key="8">
    <source>
        <dbReference type="SAM" id="MobiDB-lite"/>
    </source>
</evidence>
<dbReference type="PANTHER" id="PTHR12865:SF1">
    <property type="entry name" value="PHOSPHATIDYLINOSITOL 4-KINASE TYPE 2"/>
    <property type="match status" value="1"/>
</dbReference>
<comment type="catalytic activity">
    <reaction evidence="7">
        <text>a 1,2-diacyl-sn-glycero-3-phospho-(1D-myo-inositol) + ATP = a 1,2-diacyl-sn-glycero-3-phospho-(1D-myo-inositol 4-phosphate) + ADP + H(+)</text>
        <dbReference type="Rhea" id="RHEA:19877"/>
        <dbReference type="ChEBI" id="CHEBI:15378"/>
        <dbReference type="ChEBI" id="CHEBI:30616"/>
        <dbReference type="ChEBI" id="CHEBI:57880"/>
        <dbReference type="ChEBI" id="CHEBI:58178"/>
        <dbReference type="ChEBI" id="CHEBI:456216"/>
        <dbReference type="EC" id="2.7.1.67"/>
    </reaction>
</comment>
<reference evidence="10 11" key="1">
    <citation type="journal article" date="2015" name="Genome Announc.">
        <title>Draft Genome Sequence and Gene Annotation of the Entomopathogenic Fungus Verticillium hemipterigenum.</title>
        <authorList>
            <person name="Horn F."/>
            <person name="Habel A."/>
            <person name="Scharf D.H."/>
            <person name="Dworschak J."/>
            <person name="Brakhage A.A."/>
            <person name="Guthke R."/>
            <person name="Hertweck C."/>
            <person name="Linde J."/>
        </authorList>
    </citation>
    <scope>NUCLEOTIDE SEQUENCE [LARGE SCALE GENOMIC DNA]</scope>
</reference>
<comment type="similarity">
    <text evidence="7">Belongs to the PI3/PI4-kinase family.</text>
</comment>
<feature type="region of interest" description="Disordered" evidence="8">
    <location>
        <begin position="559"/>
        <end position="588"/>
    </location>
</feature>
<organism evidence="10 11">
    <name type="scientific">[Torrubiella] hemipterigena</name>
    <dbReference type="NCBI Taxonomy" id="1531966"/>
    <lineage>
        <taxon>Eukaryota</taxon>
        <taxon>Fungi</taxon>
        <taxon>Dikarya</taxon>
        <taxon>Ascomycota</taxon>
        <taxon>Pezizomycotina</taxon>
        <taxon>Sordariomycetes</taxon>
        <taxon>Hypocreomycetidae</taxon>
        <taxon>Hypocreales</taxon>
        <taxon>Clavicipitaceae</taxon>
        <taxon>Clavicipitaceae incertae sedis</taxon>
        <taxon>'Torrubiella' clade</taxon>
    </lineage>
</organism>
<evidence type="ECO:0000256" key="6">
    <source>
        <dbReference type="ARBA" id="ARBA00023136"/>
    </source>
</evidence>
<feature type="region of interest" description="Disordered" evidence="8">
    <location>
        <begin position="643"/>
        <end position="673"/>
    </location>
</feature>
<dbReference type="GO" id="GO:0000329">
    <property type="term" value="C:fungal-type vacuole membrane"/>
    <property type="evidence" value="ECO:0007669"/>
    <property type="project" value="TreeGrafter"/>
</dbReference>
<dbReference type="GO" id="GO:0005768">
    <property type="term" value="C:endosome"/>
    <property type="evidence" value="ECO:0007669"/>
    <property type="project" value="UniProtKB-UniRule"/>
</dbReference>
<keyword evidence="11" id="KW-1185">Reference proteome</keyword>
<dbReference type="PANTHER" id="PTHR12865">
    <property type="entry name" value="PHOSPHATIDYLINOSITOL 4-KINASE TYPE-II"/>
    <property type="match status" value="1"/>
</dbReference>
<name>A0A0A1T1T1_9HYPO</name>
<evidence type="ECO:0000256" key="2">
    <source>
        <dbReference type="ARBA" id="ARBA00022679"/>
    </source>
</evidence>
<proteinExistence type="inferred from homology"/>
<gene>
    <name evidence="10" type="ORF">VHEMI04616</name>
</gene>
<feature type="region of interest" description="Disordered" evidence="8">
    <location>
        <begin position="603"/>
        <end position="631"/>
    </location>
</feature>
<dbReference type="OrthoDB" id="3349449at2759"/>
<evidence type="ECO:0000259" key="9">
    <source>
        <dbReference type="PROSITE" id="PS50290"/>
    </source>
</evidence>
<comment type="cofactor">
    <cofactor evidence="7">
        <name>Mg(2+)</name>
        <dbReference type="ChEBI" id="CHEBI:18420"/>
    </cofactor>
    <cofactor evidence="7">
        <name>Mn(2+)</name>
        <dbReference type="ChEBI" id="CHEBI:29035"/>
    </cofactor>
</comment>
<evidence type="ECO:0000256" key="1">
    <source>
        <dbReference type="ARBA" id="ARBA00022475"/>
    </source>
</evidence>
<feature type="domain" description="PI3K/PI4K catalytic" evidence="9">
    <location>
        <begin position="125"/>
        <end position="544"/>
    </location>
</feature>
<dbReference type="AlphaFoldDB" id="A0A0A1T1T1"/>
<feature type="region of interest" description="Disordered" evidence="8">
    <location>
        <begin position="278"/>
        <end position="321"/>
    </location>
</feature>
<feature type="region of interest" description="Disordered" evidence="8">
    <location>
        <begin position="381"/>
        <end position="407"/>
    </location>
</feature>
<dbReference type="Pfam" id="PF00454">
    <property type="entry name" value="PI3_PI4_kinase"/>
    <property type="match status" value="1"/>
</dbReference>
<dbReference type="InterPro" id="IPR018936">
    <property type="entry name" value="PI3/4_kinase_CS"/>
</dbReference>
<feature type="compositionally biased region" description="Polar residues" evidence="8">
    <location>
        <begin position="559"/>
        <end position="570"/>
    </location>
</feature>
<dbReference type="STRING" id="1531966.A0A0A1T1T1"/>
<dbReference type="GO" id="GO:0004430">
    <property type="term" value="F:1-phosphatidylinositol 4-kinase activity"/>
    <property type="evidence" value="ECO:0007669"/>
    <property type="project" value="UniProtKB-UniRule"/>
</dbReference>
<comment type="subcellular location">
    <subcellularLocation>
        <location evidence="7">Cell membrane</location>
        <topology evidence="7">Peripheral membrane protein</topology>
    </subcellularLocation>
    <subcellularLocation>
        <location evidence="7">Vacuole membrane</location>
        <topology evidence="7">Peripheral membrane protein</topology>
    </subcellularLocation>
</comment>
<dbReference type="PROSITE" id="PS00916">
    <property type="entry name" value="PI3_4_KINASE_2"/>
    <property type="match status" value="1"/>
</dbReference>
<dbReference type="Proteomes" id="UP000039046">
    <property type="component" value="Unassembled WGS sequence"/>
</dbReference>
<dbReference type="GO" id="GO:0007030">
    <property type="term" value="P:Golgi organization"/>
    <property type="evidence" value="ECO:0007669"/>
    <property type="project" value="TreeGrafter"/>
</dbReference>
<feature type="compositionally biased region" description="Polar residues" evidence="8">
    <location>
        <begin position="288"/>
        <end position="298"/>
    </location>
</feature>
<keyword evidence="1 7" id="KW-1003">Cell membrane</keyword>
<keyword evidence="5 7" id="KW-0067">ATP-binding</keyword>
<dbReference type="GO" id="GO:0005802">
    <property type="term" value="C:trans-Golgi network"/>
    <property type="evidence" value="ECO:0007669"/>
    <property type="project" value="TreeGrafter"/>
</dbReference>
<dbReference type="GO" id="GO:0005524">
    <property type="term" value="F:ATP binding"/>
    <property type="evidence" value="ECO:0007669"/>
    <property type="project" value="UniProtKB-UniRule"/>
</dbReference>
<dbReference type="InterPro" id="IPR039756">
    <property type="entry name" value="Lsb6/PI4K2"/>
</dbReference>
<dbReference type="EC" id="2.7.1.67" evidence="7"/>
<keyword evidence="3 7" id="KW-0547">Nucleotide-binding</keyword>
<evidence type="ECO:0000256" key="7">
    <source>
        <dbReference type="RuleBase" id="RU367084"/>
    </source>
</evidence>
<dbReference type="GO" id="GO:0046854">
    <property type="term" value="P:phosphatidylinositol phosphate biosynthetic process"/>
    <property type="evidence" value="ECO:0007669"/>
    <property type="project" value="UniProtKB-UniRule"/>
</dbReference>
<accession>A0A0A1T1T1</accession>
<dbReference type="HOGENOM" id="CLU_009049_2_0_1"/>
<keyword evidence="6" id="KW-0472">Membrane</keyword>
<dbReference type="InterPro" id="IPR000403">
    <property type="entry name" value="PI3/4_kinase_cat_dom"/>
</dbReference>
<feature type="compositionally biased region" description="Acidic residues" evidence="8">
    <location>
        <begin position="305"/>
        <end position="319"/>
    </location>
</feature>
<evidence type="ECO:0000256" key="3">
    <source>
        <dbReference type="ARBA" id="ARBA00022741"/>
    </source>
</evidence>
<evidence type="ECO:0000313" key="11">
    <source>
        <dbReference type="Proteomes" id="UP000039046"/>
    </source>
</evidence>
<evidence type="ECO:0000256" key="4">
    <source>
        <dbReference type="ARBA" id="ARBA00022777"/>
    </source>
</evidence>